<feature type="non-terminal residue" evidence="1">
    <location>
        <position position="133"/>
    </location>
</feature>
<reference evidence="1 2" key="1">
    <citation type="submission" date="2020-04" db="EMBL/GenBank/DDBJ databases">
        <title>Perkinsus olseni comparative genomics.</title>
        <authorList>
            <person name="Bogema D.R."/>
        </authorList>
    </citation>
    <scope>NUCLEOTIDE SEQUENCE [LARGE SCALE GENOMIC DNA]</scope>
    <source>
        <strain evidence="1">ATCC PRA-205</strain>
    </source>
</reference>
<accession>A0A7J6PRQ1</accession>
<proteinExistence type="predicted"/>
<feature type="non-terminal residue" evidence="1">
    <location>
        <position position="1"/>
    </location>
</feature>
<dbReference type="AlphaFoldDB" id="A0A7J6PRQ1"/>
<sequence length="133" mass="14803">GVQGDSSSLRLLAYSLSLPRSVVKGPDGKVALIQSASIFAWKSISEPAVDGKDSAEVSTFLTEIWFAYESWTKQFSTLCQNLEKSIEKLESSFDSSNPIILLSRWSNLYRKAGHLEFSKRTSPAMPKKRGTWP</sequence>
<dbReference type="Proteomes" id="UP000574390">
    <property type="component" value="Unassembled WGS sequence"/>
</dbReference>
<evidence type="ECO:0000313" key="1">
    <source>
        <dbReference type="EMBL" id="KAF4698376.1"/>
    </source>
</evidence>
<name>A0A7J6PRQ1_PEROL</name>
<dbReference type="EMBL" id="JABANM010035212">
    <property type="protein sequence ID" value="KAF4698376.1"/>
    <property type="molecule type" value="Genomic_DNA"/>
</dbReference>
<protein>
    <submittedName>
        <fullName evidence="1">Uncharacterized protein</fullName>
    </submittedName>
</protein>
<organism evidence="1 2">
    <name type="scientific">Perkinsus olseni</name>
    <name type="common">Perkinsus atlanticus</name>
    <dbReference type="NCBI Taxonomy" id="32597"/>
    <lineage>
        <taxon>Eukaryota</taxon>
        <taxon>Sar</taxon>
        <taxon>Alveolata</taxon>
        <taxon>Perkinsozoa</taxon>
        <taxon>Perkinsea</taxon>
        <taxon>Perkinsida</taxon>
        <taxon>Perkinsidae</taxon>
        <taxon>Perkinsus</taxon>
    </lineage>
</organism>
<gene>
    <name evidence="1" type="ORF">FOZ62_019317</name>
</gene>
<evidence type="ECO:0000313" key="2">
    <source>
        <dbReference type="Proteomes" id="UP000574390"/>
    </source>
</evidence>
<comment type="caution">
    <text evidence="1">The sequence shown here is derived from an EMBL/GenBank/DDBJ whole genome shotgun (WGS) entry which is preliminary data.</text>
</comment>